<dbReference type="AlphaFoldDB" id="A0A7Y9NN09"/>
<evidence type="ECO:0000256" key="1">
    <source>
        <dbReference type="SAM" id="SignalP"/>
    </source>
</evidence>
<evidence type="ECO:0000313" key="2">
    <source>
        <dbReference type="EMBL" id="NYF51815.1"/>
    </source>
</evidence>
<feature type="chain" id="PRO_5031269263" evidence="1">
    <location>
        <begin position="22"/>
        <end position="164"/>
    </location>
</feature>
<protein>
    <submittedName>
        <fullName evidence="2">Uncharacterized protein</fullName>
    </submittedName>
</protein>
<evidence type="ECO:0000313" key="3">
    <source>
        <dbReference type="Proteomes" id="UP000534186"/>
    </source>
</evidence>
<reference evidence="2 3" key="1">
    <citation type="submission" date="2020-07" db="EMBL/GenBank/DDBJ databases">
        <title>Genomic Encyclopedia of Type Strains, Phase IV (KMG-V): Genome sequencing to study the core and pangenomes of soil and plant-associated prokaryotes.</title>
        <authorList>
            <person name="Whitman W."/>
        </authorList>
    </citation>
    <scope>NUCLEOTIDE SEQUENCE [LARGE SCALE GENOMIC DNA]</scope>
    <source>
        <strain evidence="2 3">M8UP30</strain>
    </source>
</reference>
<dbReference type="Proteomes" id="UP000534186">
    <property type="component" value="Unassembled WGS sequence"/>
</dbReference>
<organism evidence="2 3">
    <name type="scientific">Tunturiibacter lichenicola</name>
    <dbReference type="NCBI Taxonomy" id="2051959"/>
    <lineage>
        <taxon>Bacteria</taxon>
        <taxon>Pseudomonadati</taxon>
        <taxon>Acidobacteriota</taxon>
        <taxon>Terriglobia</taxon>
        <taxon>Terriglobales</taxon>
        <taxon>Acidobacteriaceae</taxon>
        <taxon>Tunturiibacter</taxon>
    </lineage>
</organism>
<gene>
    <name evidence="2" type="ORF">HDF12_002180</name>
</gene>
<name>A0A7Y9NN09_9BACT</name>
<keyword evidence="1" id="KW-0732">Signal</keyword>
<sequence>MKLMKGLLIGTVALGTLSALGQAPADANTGRPTTEDDIAVLRQDIQADKTEIITRSMQFTDDQSKAFWPVYRNYAHDQQVIGDQRVSLIKDYAANYDHLDDTQAQSYIERVLKFDEDSLKLRKSYVSKFEKAIGAKQTAKFYQVDNRLSLLVSVQLAALLPIIK</sequence>
<accession>A0A7Y9NN09</accession>
<comment type="caution">
    <text evidence="2">The sequence shown here is derived from an EMBL/GenBank/DDBJ whole genome shotgun (WGS) entry which is preliminary data.</text>
</comment>
<dbReference type="EMBL" id="JACCCV010000001">
    <property type="protein sequence ID" value="NYF51815.1"/>
    <property type="molecule type" value="Genomic_DNA"/>
</dbReference>
<proteinExistence type="predicted"/>
<feature type="signal peptide" evidence="1">
    <location>
        <begin position="1"/>
        <end position="21"/>
    </location>
</feature>